<evidence type="ECO:0000313" key="3">
    <source>
        <dbReference type="EMBL" id="RXW24309.1"/>
    </source>
</evidence>
<protein>
    <submittedName>
        <fullName evidence="3">Uncharacterized protein</fullName>
    </submittedName>
</protein>
<organism evidence="3 4">
    <name type="scientific">Candolleomyces aberdarensis</name>
    <dbReference type="NCBI Taxonomy" id="2316362"/>
    <lineage>
        <taxon>Eukaryota</taxon>
        <taxon>Fungi</taxon>
        <taxon>Dikarya</taxon>
        <taxon>Basidiomycota</taxon>
        <taxon>Agaricomycotina</taxon>
        <taxon>Agaricomycetes</taxon>
        <taxon>Agaricomycetidae</taxon>
        <taxon>Agaricales</taxon>
        <taxon>Agaricineae</taxon>
        <taxon>Psathyrellaceae</taxon>
        <taxon>Candolleomyces</taxon>
    </lineage>
</organism>
<gene>
    <name evidence="3" type="ORF">EST38_g1535</name>
</gene>
<evidence type="ECO:0000256" key="2">
    <source>
        <dbReference type="SAM" id="MobiDB-lite"/>
    </source>
</evidence>
<dbReference type="OrthoDB" id="10568128at2759"/>
<feature type="compositionally biased region" description="Basic residues" evidence="2">
    <location>
        <begin position="263"/>
        <end position="273"/>
    </location>
</feature>
<feature type="compositionally biased region" description="Acidic residues" evidence="2">
    <location>
        <begin position="208"/>
        <end position="224"/>
    </location>
</feature>
<feature type="region of interest" description="Disordered" evidence="2">
    <location>
        <begin position="332"/>
        <end position="366"/>
    </location>
</feature>
<dbReference type="EMBL" id="SDEE01000021">
    <property type="protein sequence ID" value="RXW24309.1"/>
    <property type="molecule type" value="Genomic_DNA"/>
</dbReference>
<name>A0A4Q2DVJ7_9AGAR</name>
<reference evidence="3 4" key="1">
    <citation type="submission" date="2019-01" db="EMBL/GenBank/DDBJ databases">
        <title>Draft genome sequence of Psathyrella aberdarensis IHI B618.</title>
        <authorList>
            <person name="Buettner E."/>
            <person name="Kellner H."/>
        </authorList>
    </citation>
    <scope>NUCLEOTIDE SEQUENCE [LARGE SCALE GENOMIC DNA]</scope>
    <source>
        <strain evidence="3 4">IHI B618</strain>
    </source>
</reference>
<feature type="coiled-coil region" evidence="1">
    <location>
        <begin position="24"/>
        <end position="69"/>
    </location>
</feature>
<feature type="region of interest" description="Disordered" evidence="2">
    <location>
        <begin position="161"/>
        <end position="301"/>
    </location>
</feature>
<keyword evidence="1" id="KW-0175">Coiled coil</keyword>
<feature type="compositionally biased region" description="Low complexity" evidence="2">
    <location>
        <begin position="161"/>
        <end position="194"/>
    </location>
</feature>
<dbReference type="AlphaFoldDB" id="A0A4Q2DVJ7"/>
<keyword evidence="4" id="KW-1185">Reference proteome</keyword>
<evidence type="ECO:0000313" key="4">
    <source>
        <dbReference type="Proteomes" id="UP000290288"/>
    </source>
</evidence>
<proteinExistence type="predicted"/>
<comment type="caution">
    <text evidence="3">The sequence shown here is derived from an EMBL/GenBank/DDBJ whole genome shotgun (WGS) entry which is preliminary data.</text>
</comment>
<evidence type="ECO:0000256" key="1">
    <source>
        <dbReference type="SAM" id="Coils"/>
    </source>
</evidence>
<dbReference type="Proteomes" id="UP000290288">
    <property type="component" value="Unassembled WGS sequence"/>
</dbReference>
<accession>A0A4Q2DVJ7</accession>
<feature type="compositionally biased region" description="Polar residues" evidence="2">
    <location>
        <begin position="282"/>
        <end position="294"/>
    </location>
</feature>
<sequence length="403" mass="44279">MPVETRSSDLSVTKHLKARLNSIAAQRRILLLEEEQELEQVKNEYELKRKTLEAEAKRSQVELVQRRREEELELARQRELESGKTKAKGSDGAPAELVKMVGKAVCTRCKDLKIDCYRAPRRNRQASDDAPGVLKNFVRCTTCIDAKQRCRVVIASSTASASARVASEQSKSRLSTTTTASLTIAPSRSASGAAARKKRKGIVQGTPSDEDEDEEESNEDEDSDSPPAAKRHKTKGVTVNPRSKSTGRYLPTIKKPTSSKFVSHSKPKLHPSRSRSSSSQSEVPSDASTSTSNGARAGTLTREATMMSILDTMNRNHETTIKLFTQLIGTSSQTTPQSAPAIVQGDGSVSRVGGNKTRERTPKNKRKAMVKLEDNEVKQHDEVDHLASDNDPEVIVIDDDDDN</sequence>